<keyword evidence="8" id="KW-1185">Reference proteome</keyword>
<dbReference type="Proteomes" id="UP000716595">
    <property type="component" value="Unassembled WGS sequence"/>
</dbReference>
<dbReference type="PRINTS" id="PR00258">
    <property type="entry name" value="SPERACTRCPTR"/>
</dbReference>
<comment type="caution">
    <text evidence="7">The sequence shown here is derived from an EMBL/GenBank/DDBJ whole genome shotgun (WGS) entry which is preliminary data.</text>
</comment>
<dbReference type="Pfam" id="PF00530">
    <property type="entry name" value="SRCR"/>
    <property type="match status" value="2"/>
</dbReference>
<dbReference type="PANTHER" id="PTHR19331:SF487">
    <property type="entry name" value="SOLUBLE SCAVENGER RECEPTOR CYSTEINE-RICH DOMAIN-CONTAINING PROTEIN SSC5D"/>
    <property type="match status" value="1"/>
</dbReference>
<reference evidence="7" key="1">
    <citation type="journal article" date="2019" name="Gigascience">
        <title>High-coverage genomes to elucidate the evolution of penguins.</title>
        <authorList>
            <person name="Pan H."/>
            <person name="Cole T.L."/>
            <person name="Bi X."/>
            <person name="Fang M."/>
            <person name="Zhou C."/>
            <person name="Yang Z."/>
            <person name="Ksepka D.T."/>
            <person name="Hart T."/>
            <person name="Bouzat J.L."/>
            <person name="Argilla L.S."/>
            <person name="Bertelsen M.F."/>
            <person name="Boersma P.D."/>
            <person name="Bost C.A."/>
            <person name="Cherel Y."/>
            <person name="Dann P."/>
            <person name="Fiddaman S.R."/>
            <person name="Howard P."/>
            <person name="Labuschagne K."/>
            <person name="Mattern T."/>
            <person name="Miller G."/>
            <person name="Parker P."/>
            <person name="Phillips R.A."/>
            <person name="Quillfeldt P."/>
            <person name="Ryan P.G."/>
            <person name="Taylor H."/>
            <person name="Thompson D.R."/>
            <person name="Young M.J."/>
            <person name="Ellegaard M.R."/>
            <person name="Gilbert M.T.P."/>
            <person name="Sinding M.S."/>
            <person name="Pacheco G."/>
            <person name="Shepherd L.D."/>
            <person name="Tennyson A.J.D."/>
            <person name="Grosser S."/>
            <person name="Kay E."/>
            <person name="Nupen L.J."/>
            <person name="Ellenberg U."/>
            <person name="Houston D.M."/>
            <person name="Reeve A.H."/>
            <person name="Johnson K."/>
            <person name="Masello J.F."/>
            <person name="Stracke T."/>
            <person name="McKinlay B."/>
            <person name="Borboroglu P.G."/>
            <person name="Zhang D.X."/>
            <person name="Zhang G."/>
        </authorList>
    </citation>
    <scope>NUCLEOTIDE SEQUENCE</scope>
    <source>
        <strain evidence="7">RH 110-1</strain>
    </source>
</reference>
<dbReference type="GO" id="GO:0016020">
    <property type="term" value="C:membrane"/>
    <property type="evidence" value="ECO:0007669"/>
    <property type="project" value="InterPro"/>
</dbReference>
<sequence length="160" mass="17278">SGSNCIWLGDVECTGAEATLSECRSRMGEPINCIHGEDAGVVCSGNYYFFFLAWHYSGGVLSCVAGKDEGLCAGRVEVLHRHQWGTVCDDSWDEEDAAVVCRQLGCGTVVLAPWFGQGRNAIWLDDVNCTGKEDTLLECLARPWGTHNCDHGEDAGVVCS</sequence>
<feature type="disulfide bond" evidence="5">
    <location>
        <begin position="13"/>
        <end position="23"/>
    </location>
</feature>
<organism evidence="7 8">
    <name type="scientific">Eudyptes chrysocome</name>
    <name type="common">Western rockhopper penguin</name>
    <name type="synonym">Aptenodytes chrysocome</name>
    <dbReference type="NCBI Taxonomy" id="79626"/>
    <lineage>
        <taxon>Eukaryota</taxon>
        <taxon>Metazoa</taxon>
        <taxon>Chordata</taxon>
        <taxon>Craniata</taxon>
        <taxon>Vertebrata</taxon>
        <taxon>Euteleostomi</taxon>
        <taxon>Archelosauria</taxon>
        <taxon>Archosauria</taxon>
        <taxon>Dinosauria</taxon>
        <taxon>Saurischia</taxon>
        <taxon>Theropoda</taxon>
        <taxon>Coelurosauria</taxon>
        <taxon>Aves</taxon>
        <taxon>Neognathae</taxon>
        <taxon>Neoaves</taxon>
        <taxon>Aequornithes</taxon>
        <taxon>Sphenisciformes</taxon>
        <taxon>Spheniscidae</taxon>
        <taxon>Eudyptes</taxon>
    </lineage>
</organism>
<evidence type="ECO:0000256" key="1">
    <source>
        <dbReference type="ARBA" id="ARBA00022729"/>
    </source>
</evidence>
<feature type="domain" description="SRCR" evidence="6">
    <location>
        <begin position="61"/>
        <end position="160"/>
    </location>
</feature>
<evidence type="ECO:0000256" key="4">
    <source>
        <dbReference type="ARBA" id="ARBA00023180"/>
    </source>
</evidence>
<comment type="caution">
    <text evidence="5">Lacks conserved residue(s) required for the propagation of feature annotation.</text>
</comment>
<proteinExistence type="predicted"/>
<keyword evidence="2" id="KW-0677">Repeat</keyword>
<feature type="non-terminal residue" evidence="7">
    <location>
        <position position="160"/>
    </location>
</feature>
<gene>
    <name evidence="7" type="primary">Dmbt1_4</name>
    <name evidence="7" type="ORF">FQV12_0000507</name>
</gene>
<keyword evidence="1" id="KW-0732">Signal</keyword>
<keyword evidence="4" id="KW-0325">Glycoprotein</keyword>
<dbReference type="InterPro" id="IPR001190">
    <property type="entry name" value="SRCR"/>
</dbReference>
<evidence type="ECO:0000256" key="5">
    <source>
        <dbReference type="PROSITE-ProRule" id="PRU00196"/>
    </source>
</evidence>
<protein>
    <submittedName>
        <fullName evidence="7">Deleted in malignant brain tumors 1 protein</fullName>
    </submittedName>
</protein>
<dbReference type="SMART" id="SM00202">
    <property type="entry name" value="SR"/>
    <property type="match status" value="1"/>
</dbReference>
<feature type="disulfide bond" evidence="5">
    <location>
        <begin position="129"/>
        <end position="139"/>
    </location>
</feature>
<accession>A0A8J4KKZ0</accession>
<dbReference type="SUPFAM" id="SSF56487">
    <property type="entry name" value="SRCR-like"/>
    <property type="match status" value="2"/>
</dbReference>
<feature type="non-terminal residue" evidence="7">
    <location>
        <position position="1"/>
    </location>
</feature>
<dbReference type="PROSITE" id="PS50287">
    <property type="entry name" value="SRCR_2"/>
    <property type="match status" value="2"/>
</dbReference>
<evidence type="ECO:0000256" key="2">
    <source>
        <dbReference type="ARBA" id="ARBA00022737"/>
    </source>
</evidence>
<dbReference type="PANTHER" id="PTHR19331">
    <property type="entry name" value="SCAVENGER RECEPTOR DOMAIN-CONTAINING"/>
    <property type="match status" value="1"/>
</dbReference>
<evidence type="ECO:0000259" key="6">
    <source>
        <dbReference type="PROSITE" id="PS50287"/>
    </source>
</evidence>
<evidence type="ECO:0000256" key="3">
    <source>
        <dbReference type="ARBA" id="ARBA00023157"/>
    </source>
</evidence>
<dbReference type="EMBL" id="VULL01002329">
    <property type="protein sequence ID" value="KAF1644332.1"/>
    <property type="molecule type" value="Genomic_DNA"/>
</dbReference>
<dbReference type="InterPro" id="IPR036772">
    <property type="entry name" value="SRCR-like_dom_sf"/>
</dbReference>
<evidence type="ECO:0000313" key="7">
    <source>
        <dbReference type="EMBL" id="KAF1644332.1"/>
    </source>
</evidence>
<feature type="domain" description="SRCR" evidence="6">
    <location>
        <begin position="1"/>
        <end position="44"/>
    </location>
</feature>
<dbReference type="FunFam" id="3.10.250.10:FF:000006">
    <property type="entry name" value="neurotrypsin isoform X2"/>
    <property type="match status" value="1"/>
</dbReference>
<name>A0A8J4KKZ0_EUDCH</name>
<dbReference type="Gene3D" id="3.10.250.10">
    <property type="entry name" value="SRCR-like domain"/>
    <property type="match status" value="2"/>
</dbReference>
<dbReference type="AlphaFoldDB" id="A0A8J4KKZ0"/>
<evidence type="ECO:0000313" key="8">
    <source>
        <dbReference type="Proteomes" id="UP000716595"/>
    </source>
</evidence>
<keyword evidence="3 5" id="KW-1015">Disulfide bond</keyword>